<evidence type="ECO:0000313" key="1">
    <source>
        <dbReference type="EMBL" id="PJG58081.1"/>
    </source>
</evidence>
<gene>
    <name evidence="1" type="ORF">CUC53_14480</name>
</gene>
<sequence length="91" mass="10137">MGELAQIIGAFSRLALSFSNKQGAIWLTMSAKIGGVDMGECQHRAIKSVAVTIHKRWHLLLVGTVQREAQQALRKHKTKMDGIITVRFHTL</sequence>
<dbReference type="AlphaFoldDB" id="A0A2H9U241"/>
<reference evidence="1 2" key="1">
    <citation type="submission" date="2017-11" db="EMBL/GenBank/DDBJ databases">
        <title>Draft genome sequence of environmental isolate Aeromonas cavernicola sp. nov. MDC 2508.</title>
        <authorList>
            <person name="Colston S.M."/>
            <person name="Navarro A."/>
            <person name="Martinez-Murcia A.J."/>
            <person name="Graf J."/>
        </authorList>
    </citation>
    <scope>NUCLEOTIDE SEQUENCE [LARGE SCALE GENOMIC DNA]</scope>
    <source>
        <strain evidence="1 2">MDC 2508</strain>
    </source>
</reference>
<comment type="caution">
    <text evidence="1">The sequence shown here is derived from an EMBL/GenBank/DDBJ whole genome shotgun (WGS) entry which is preliminary data.</text>
</comment>
<evidence type="ECO:0000313" key="2">
    <source>
        <dbReference type="Proteomes" id="UP000235861"/>
    </source>
</evidence>
<name>A0A2H9U241_9GAMM</name>
<dbReference type="Proteomes" id="UP000235861">
    <property type="component" value="Unassembled WGS sequence"/>
</dbReference>
<proteinExistence type="predicted"/>
<accession>A0A2H9U241</accession>
<protein>
    <submittedName>
        <fullName evidence="1">Uncharacterized protein</fullName>
    </submittedName>
</protein>
<organism evidence="1 2">
    <name type="scientific">Aeromonas cavernicola</name>
    <dbReference type="NCBI Taxonomy" id="1006623"/>
    <lineage>
        <taxon>Bacteria</taxon>
        <taxon>Pseudomonadati</taxon>
        <taxon>Pseudomonadota</taxon>
        <taxon>Gammaproteobacteria</taxon>
        <taxon>Aeromonadales</taxon>
        <taxon>Aeromonadaceae</taxon>
        <taxon>Aeromonas</taxon>
    </lineage>
</organism>
<keyword evidence="2" id="KW-1185">Reference proteome</keyword>
<dbReference type="EMBL" id="PGGC01000136">
    <property type="protein sequence ID" value="PJG58081.1"/>
    <property type="molecule type" value="Genomic_DNA"/>
</dbReference>